<dbReference type="Proteomes" id="UP001652680">
    <property type="component" value="Unassembled WGS sequence"/>
</dbReference>
<evidence type="ECO:0000313" key="3">
    <source>
        <dbReference type="Proteomes" id="UP001652680"/>
    </source>
</evidence>
<evidence type="ECO:0000313" key="4">
    <source>
        <dbReference type="RefSeq" id="XP_016976006.1"/>
    </source>
</evidence>
<reference evidence="3" key="1">
    <citation type="journal article" date="2021" name="Elife">
        <title>Highly contiguous assemblies of 101 drosophilid genomes.</title>
        <authorList>
            <person name="Kim B.Y."/>
            <person name="Wang J.R."/>
            <person name="Miller D.E."/>
            <person name="Barmina O."/>
            <person name="Delaney E."/>
            <person name="Thompson A."/>
            <person name="Comeault A.A."/>
            <person name="Peede D."/>
            <person name="D'Agostino E.R."/>
            <person name="Pelaez J."/>
            <person name="Aguilar J.M."/>
            <person name="Haji D."/>
            <person name="Matsunaga T."/>
            <person name="Armstrong E.E."/>
            <person name="Zych M."/>
            <person name="Ogawa Y."/>
            <person name="Stamenkovic-Radak M."/>
            <person name="Jelic M."/>
            <person name="Veselinovic M.S."/>
            <person name="Tanaskovic M."/>
            <person name="Eric P."/>
            <person name="Gao J.J."/>
            <person name="Katoh T.K."/>
            <person name="Toda M.J."/>
            <person name="Watabe H."/>
            <person name="Watada M."/>
            <person name="Davis J.S."/>
            <person name="Moyle L.C."/>
            <person name="Manoli G."/>
            <person name="Bertolini E."/>
            <person name="Kostal V."/>
            <person name="Hawley R.S."/>
            <person name="Takahashi A."/>
            <person name="Jones C.D."/>
            <person name="Price D.K."/>
            <person name="Whiteman N."/>
            <person name="Kopp A."/>
            <person name="Matute D.R."/>
            <person name="Petrov D.A."/>
        </authorList>
    </citation>
    <scope>NUCLEOTIDE SEQUENCE [LARGE SCALE GENOMIC DNA]</scope>
</reference>
<feature type="compositionally biased region" description="Basic and acidic residues" evidence="1">
    <location>
        <begin position="143"/>
        <end position="188"/>
    </location>
</feature>
<feature type="region of interest" description="Disordered" evidence="1">
    <location>
        <begin position="241"/>
        <end position="267"/>
    </location>
</feature>
<feature type="compositionally biased region" description="Polar residues" evidence="1">
    <location>
        <begin position="20"/>
        <end position="30"/>
    </location>
</feature>
<proteinExistence type="predicted"/>
<feature type="compositionally biased region" description="Polar residues" evidence="1">
    <location>
        <begin position="99"/>
        <end position="120"/>
    </location>
</feature>
<dbReference type="GeneID" id="108042303"/>
<keyword evidence="3" id="KW-1185">Reference proteome</keyword>
<dbReference type="OrthoDB" id="7860400at2759"/>
<feature type="region of interest" description="Disordered" evidence="1">
    <location>
        <begin position="143"/>
        <end position="209"/>
    </location>
</feature>
<reference evidence="4" key="2">
    <citation type="submission" date="2025-04" db="UniProtKB">
        <authorList>
            <consortium name="RefSeq"/>
        </authorList>
    </citation>
    <scope>IDENTIFICATION</scope>
</reference>
<feature type="region of interest" description="Disordered" evidence="1">
    <location>
        <begin position="1"/>
        <end position="128"/>
    </location>
</feature>
<feature type="compositionally biased region" description="Polar residues" evidence="1">
    <location>
        <begin position="241"/>
        <end position="252"/>
    </location>
</feature>
<gene>
    <name evidence="4" type="primary">LOC108042303</name>
    <name evidence="2" type="synonym">108042303</name>
</gene>
<reference evidence="2" key="3">
    <citation type="submission" date="2025-05" db="UniProtKB">
        <authorList>
            <consortium name="EnsemblMetazoa"/>
        </authorList>
    </citation>
    <scope>IDENTIFICATION</scope>
</reference>
<accession>A0A6P4ES23</accession>
<dbReference type="AlphaFoldDB" id="A0A6P4ES23"/>
<dbReference type="OMA" id="EDHFFPN"/>
<evidence type="ECO:0000256" key="1">
    <source>
        <dbReference type="SAM" id="MobiDB-lite"/>
    </source>
</evidence>
<sequence>MAHNAALTRKAKSTRLENPPMSQTYRQQANDVGMPKEKVPKMSNNRRNKSSKQQVQDSPTTQSKAVGQMSHFDLTRASKNPIRAAGGGGAAAVAPKYQSKVNLSNQQSKTLRTPVLSTGRAQKLTPKEIKEFRETEEFKMLNEPKEIRELKEAREFRDFKELKEAKEHKTLHEPKESKEHKESKDSRLRGAPKSPNLSHRNSRHNSNRTKNYFDKYLKFAFDLSTPDGVQKLEAHFFPNQSFEQAPNTTGNLNFRREEPVKPHLNQI</sequence>
<dbReference type="EnsemblMetazoa" id="XM_017120517.1">
    <property type="protein sequence ID" value="XP_016976006.1"/>
    <property type="gene ID" value="LOC108042303"/>
</dbReference>
<protein>
    <submittedName>
        <fullName evidence="4">Uncharacterized protein LOC108042303</fullName>
    </submittedName>
</protein>
<name>A0A6P4ES23_DRORH</name>
<dbReference type="RefSeq" id="XP_016976006.1">
    <property type="nucleotide sequence ID" value="XM_017120517.1"/>
</dbReference>
<evidence type="ECO:0000313" key="2">
    <source>
        <dbReference type="EnsemblMetazoa" id="XP_016976006.1"/>
    </source>
</evidence>
<feature type="compositionally biased region" description="Polar residues" evidence="1">
    <location>
        <begin position="51"/>
        <end position="65"/>
    </location>
</feature>
<organism evidence="4">
    <name type="scientific">Drosophila rhopaloa</name>
    <name type="common">Fruit fly</name>
    <dbReference type="NCBI Taxonomy" id="1041015"/>
    <lineage>
        <taxon>Eukaryota</taxon>
        <taxon>Metazoa</taxon>
        <taxon>Ecdysozoa</taxon>
        <taxon>Arthropoda</taxon>
        <taxon>Hexapoda</taxon>
        <taxon>Insecta</taxon>
        <taxon>Pterygota</taxon>
        <taxon>Neoptera</taxon>
        <taxon>Endopterygota</taxon>
        <taxon>Diptera</taxon>
        <taxon>Brachycera</taxon>
        <taxon>Muscomorpha</taxon>
        <taxon>Ephydroidea</taxon>
        <taxon>Drosophilidae</taxon>
        <taxon>Drosophila</taxon>
        <taxon>Sophophora</taxon>
    </lineage>
</organism>